<evidence type="ECO:0000256" key="2">
    <source>
        <dbReference type="SAM" id="Phobius"/>
    </source>
</evidence>
<dbReference type="Pfam" id="PF13921">
    <property type="entry name" value="Myb_DNA-bind_6"/>
    <property type="match status" value="1"/>
</dbReference>
<dbReference type="GO" id="GO:0000978">
    <property type="term" value="F:RNA polymerase II cis-regulatory region sequence-specific DNA binding"/>
    <property type="evidence" value="ECO:0007669"/>
    <property type="project" value="TreeGrafter"/>
</dbReference>
<comment type="caution">
    <text evidence="5">The sequence shown here is derived from an EMBL/GenBank/DDBJ whole genome shotgun (WGS) entry which is preliminary data.</text>
</comment>
<dbReference type="EMBL" id="JANBOH010000203">
    <property type="protein sequence ID" value="KAJ1643968.1"/>
    <property type="molecule type" value="Genomic_DNA"/>
</dbReference>
<gene>
    <name evidence="5" type="ORF">LPJ64_004308</name>
</gene>
<dbReference type="AlphaFoldDB" id="A0A9W7XIJ1"/>
<feature type="region of interest" description="Disordered" evidence="1">
    <location>
        <begin position="492"/>
        <end position="511"/>
    </location>
</feature>
<evidence type="ECO:0000313" key="5">
    <source>
        <dbReference type="EMBL" id="KAJ1643968.1"/>
    </source>
</evidence>
<dbReference type="CDD" id="cd00167">
    <property type="entry name" value="SANT"/>
    <property type="match status" value="1"/>
</dbReference>
<organism evidence="5 6">
    <name type="scientific">Coemansia asiatica</name>
    <dbReference type="NCBI Taxonomy" id="1052880"/>
    <lineage>
        <taxon>Eukaryota</taxon>
        <taxon>Fungi</taxon>
        <taxon>Fungi incertae sedis</taxon>
        <taxon>Zoopagomycota</taxon>
        <taxon>Kickxellomycotina</taxon>
        <taxon>Kickxellomycetes</taxon>
        <taxon>Kickxellales</taxon>
        <taxon>Kickxellaceae</taxon>
        <taxon>Coemansia</taxon>
    </lineage>
</organism>
<name>A0A9W7XIJ1_9FUNG</name>
<dbReference type="InterPro" id="IPR001005">
    <property type="entry name" value="SANT/Myb"/>
</dbReference>
<feature type="domain" description="Myb-like" evidence="3">
    <location>
        <begin position="214"/>
        <end position="288"/>
    </location>
</feature>
<dbReference type="SUPFAM" id="SSF46689">
    <property type="entry name" value="Homeodomain-like"/>
    <property type="match status" value="3"/>
</dbReference>
<accession>A0A9W7XIJ1</accession>
<dbReference type="Gene3D" id="1.10.10.60">
    <property type="entry name" value="Homeodomain-like"/>
    <property type="match status" value="3"/>
</dbReference>
<protein>
    <submittedName>
        <fullName evidence="5">Uncharacterized protein</fullName>
    </submittedName>
</protein>
<reference evidence="5" key="1">
    <citation type="submission" date="2022-07" db="EMBL/GenBank/DDBJ databases">
        <title>Phylogenomic reconstructions and comparative analyses of Kickxellomycotina fungi.</title>
        <authorList>
            <person name="Reynolds N.K."/>
            <person name="Stajich J.E."/>
            <person name="Barry K."/>
            <person name="Grigoriev I.V."/>
            <person name="Crous P."/>
            <person name="Smith M.E."/>
        </authorList>
    </citation>
    <scope>NUCLEOTIDE SEQUENCE</scope>
    <source>
        <strain evidence="5">NBRC 105413</strain>
    </source>
</reference>
<dbReference type="GO" id="GO:0005634">
    <property type="term" value="C:nucleus"/>
    <property type="evidence" value="ECO:0007669"/>
    <property type="project" value="TreeGrafter"/>
</dbReference>
<keyword evidence="6" id="KW-1185">Reference proteome</keyword>
<keyword evidence="2" id="KW-0812">Transmembrane</keyword>
<dbReference type="InterPro" id="IPR009057">
    <property type="entry name" value="Homeodomain-like_sf"/>
</dbReference>
<dbReference type="PROSITE" id="PS51294">
    <property type="entry name" value="HTH_MYB"/>
    <property type="match status" value="1"/>
</dbReference>
<dbReference type="Pfam" id="PF08520">
    <property type="entry name" value="Mitofissin"/>
    <property type="match status" value="1"/>
</dbReference>
<keyword evidence="2" id="KW-0472">Membrane</keyword>
<dbReference type="InterPro" id="IPR013726">
    <property type="entry name" value="Mitofissin"/>
</dbReference>
<feature type="domain" description="Myb-like" evidence="3">
    <location>
        <begin position="88"/>
        <end position="132"/>
    </location>
</feature>
<evidence type="ECO:0000259" key="3">
    <source>
        <dbReference type="PROSITE" id="PS50090"/>
    </source>
</evidence>
<evidence type="ECO:0000259" key="4">
    <source>
        <dbReference type="PROSITE" id="PS51294"/>
    </source>
</evidence>
<evidence type="ECO:0000313" key="6">
    <source>
        <dbReference type="Proteomes" id="UP001145021"/>
    </source>
</evidence>
<feature type="domain" description="HTH myb-type" evidence="4">
    <location>
        <begin position="170"/>
        <end position="198"/>
    </location>
</feature>
<keyword evidence="2" id="KW-1133">Transmembrane helix</keyword>
<dbReference type="PANTHER" id="PTHR45614">
    <property type="entry name" value="MYB PROTEIN-RELATED"/>
    <property type="match status" value="1"/>
</dbReference>
<dbReference type="InterPro" id="IPR050560">
    <property type="entry name" value="MYB_TF"/>
</dbReference>
<feature type="transmembrane region" description="Helical" evidence="2">
    <location>
        <begin position="45"/>
        <end position="67"/>
    </location>
</feature>
<feature type="domain" description="Myb-like" evidence="3">
    <location>
        <begin position="134"/>
        <end position="194"/>
    </location>
</feature>
<dbReference type="GO" id="GO:0000981">
    <property type="term" value="F:DNA-binding transcription factor activity, RNA polymerase II-specific"/>
    <property type="evidence" value="ECO:0007669"/>
    <property type="project" value="TreeGrafter"/>
</dbReference>
<feature type="transmembrane region" description="Helical" evidence="2">
    <location>
        <begin position="6"/>
        <end position="24"/>
    </location>
</feature>
<sequence length="511" mass="58595">MGLVGTLTHASFDIALIAVCLAGIRRSTGLTLRTNYVDNKNYQSILGFVVGLGEKLFDVAVAFMSAYPSIFRRQDPRHPLTAEDNPGRRHHWAKEEDKHLLQLVETHGPLWTFIAGKLGIEGDPMKARRRWEVLQPKTKGFWTKAEDQDLANVVQRYVDLGYTLSEKYVWANIAQQLKTNRSPRQCHTRWKTTLLPLQGLALPFTRFKHVRGWKWSHDETERLKTAVNVATQLLDPPADIDRAQKSEPWLLIKDDKAKSLKPQFWNNAASFVGTRTASQCRCKWRNMILVSRKTQQPVTIEEAQRLARLVRKYGRRWSYIHRTHFPDRNPDELTYMFKQWERLGKRYNVDLLDVDPFSMISDFDGERAMRPTGPDGNYHPNGPLSQVFKSGHASFLTPYTLALSNIYMRKGSVKIIRALSLAGDSDSMSPLPAKSIDKLIAAIGRHQNDWISISKEVGTSIKQCRQYALILASSITSIRNIISDPDMDSLAQERGWKDMQQKQKQKKKQVE</sequence>
<evidence type="ECO:0000256" key="1">
    <source>
        <dbReference type="SAM" id="MobiDB-lite"/>
    </source>
</evidence>
<dbReference type="PROSITE" id="PS50090">
    <property type="entry name" value="MYB_LIKE"/>
    <property type="match status" value="3"/>
</dbReference>
<dbReference type="InterPro" id="IPR017930">
    <property type="entry name" value="Myb_dom"/>
</dbReference>
<dbReference type="Proteomes" id="UP001145021">
    <property type="component" value="Unassembled WGS sequence"/>
</dbReference>
<dbReference type="SMART" id="SM00717">
    <property type="entry name" value="SANT"/>
    <property type="match status" value="5"/>
</dbReference>
<proteinExistence type="predicted"/>